<comment type="subcellular location">
    <subcellularLocation>
        <location evidence="1">Endomembrane system</location>
    </subcellularLocation>
</comment>
<dbReference type="GO" id="GO:0005737">
    <property type="term" value="C:cytoplasm"/>
    <property type="evidence" value="ECO:0007669"/>
    <property type="project" value="TreeGrafter"/>
</dbReference>
<dbReference type="InterPro" id="IPR008979">
    <property type="entry name" value="Galactose-bd-like_sf"/>
</dbReference>
<dbReference type="PANTHER" id="PTHR12953">
    <property type="entry name" value="MEMBRANE PROTEIN CH1 RELATED"/>
    <property type="match status" value="1"/>
</dbReference>
<dbReference type="GO" id="GO:0034975">
    <property type="term" value="P:protein folding in endoplasmic reticulum"/>
    <property type="evidence" value="ECO:0007669"/>
    <property type="project" value="TreeGrafter"/>
</dbReference>
<dbReference type="GO" id="GO:0016020">
    <property type="term" value="C:membrane"/>
    <property type="evidence" value="ECO:0007669"/>
    <property type="project" value="InterPro"/>
</dbReference>
<dbReference type="PROSITE" id="PS51469">
    <property type="entry name" value="SUN"/>
    <property type="match status" value="1"/>
</dbReference>
<dbReference type="Pfam" id="PF07738">
    <property type="entry name" value="Sad1_UNC"/>
    <property type="match status" value="1"/>
</dbReference>
<dbReference type="InterPro" id="IPR012919">
    <property type="entry name" value="SUN_dom"/>
</dbReference>
<protein>
    <recommendedName>
        <fullName evidence="7">SUN domain-containing protein</fullName>
    </recommendedName>
</protein>
<dbReference type="Gene3D" id="2.60.120.260">
    <property type="entry name" value="Galactose-binding domain-like"/>
    <property type="match status" value="1"/>
</dbReference>
<comment type="caution">
    <text evidence="8">The sequence shown here is derived from an EMBL/GenBank/DDBJ whole genome shotgun (WGS) entry which is preliminary data.</text>
</comment>
<dbReference type="Proteomes" id="UP000078387">
    <property type="component" value="Unassembled WGS sequence"/>
</dbReference>
<evidence type="ECO:0000256" key="2">
    <source>
        <dbReference type="ARBA" id="ARBA00022692"/>
    </source>
</evidence>
<reference evidence="8 9" key="1">
    <citation type="submission" date="2016-05" db="EMBL/GenBank/DDBJ databases">
        <title>First whole genome sequencing of Entamoeba histolytica HM1:IMSS-clone-6.</title>
        <authorList>
            <person name="Mukherjee Avik.K."/>
            <person name="Izumyama S."/>
            <person name="Nakada-Tsukui K."/>
            <person name="Nozaki T."/>
        </authorList>
    </citation>
    <scope>NUCLEOTIDE SEQUENCE [LARGE SCALE GENOMIC DNA]</scope>
    <source>
        <strain evidence="8 9">HM1:IMSS clone 6</strain>
    </source>
</reference>
<evidence type="ECO:0000256" key="5">
    <source>
        <dbReference type="SAM" id="Phobius"/>
    </source>
</evidence>
<dbReference type="AlphaFoldDB" id="A0A175JP23"/>
<dbReference type="VEuPathDB" id="AmoebaDB:EHI7A_126820"/>
<dbReference type="VEuPathDB" id="AmoebaDB:EHI_062510"/>
<dbReference type="GO" id="GO:0012505">
    <property type="term" value="C:endomembrane system"/>
    <property type="evidence" value="ECO:0007669"/>
    <property type="project" value="UniProtKB-SubCell"/>
</dbReference>
<evidence type="ECO:0000256" key="1">
    <source>
        <dbReference type="ARBA" id="ARBA00004308"/>
    </source>
</evidence>
<sequence>MKVILIFLLIFGIYLSLDIDFMNKNYYFYDHFSHFLHTFFHSTTNVKSVKIINQNTTINKLTNGASDSCGAKIMFSTSSIIGGGNVLTDDPNTYLIAPCSSNITFIIRLCETTQVLHFEFINTELFSGNIKDFSLKCSMNGIDFIPILNGTTTNTFKTQLFDINAIQCRDILIEKINTHKKDRYCTISQVKVKGLSVLNEVIEDSALVTQNNLSMSHLSRNTDTKLLLDAQQKKEQNVLNTYLQFSSQNINNLTSLYDEYQIQIERLSDSLETPFVSLNFLKFKSQQLLVEVFNIKNYLIQASDTLRKWVRDRWSATQLNKKRQHDMEFDYKKVMEKVTLINSSMRGITFQNQIMKSNSKRLTLEMKGLNESFTTFFETTSSKISKYIILYFVIVLTMSVLYLTWLCVLSNKLDEYQIKLNKE</sequence>
<proteinExistence type="predicted"/>
<dbReference type="VEuPathDB" id="AmoebaDB:EHI8A_130310"/>
<feature type="signal peptide" evidence="6">
    <location>
        <begin position="1"/>
        <end position="16"/>
    </location>
</feature>
<evidence type="ECO:0000259" key="7">
    <source>
        <dbReference type="PROSITE" id="PS51469"/>
    </source>
</evidence>
<feature type="domain" description="SUN" evidence="7">
    <location>
        <begin position="46"/>
        <end position="197"/>
    </location>
</feature>
<keyword evidence="4 5" id="KW-0472">Membrane</keyword>
<dbReference type="EMBL" id="BDEQ01000001">
    <property type="protein sequence ID" value="GAT95143.1"/>
    <property type="molecule type" value="Genomic_DNA"/>
</dbReference>
<gene>
    <name evidence="8" type="ORF">CL6EHI_062510</name>
</gene>
<keyword evidence="2 5" id="KW-0812">Transmembrane</keyword>
<evidence type="ECO:0000256" key="3">
    <source>
        <dbReference type="ARBA" id="ARBA00022989"/>
    </source>
</evidence>
<dbReference type="VEuPathDB" id="AmoebaDB:KM1_202020"/>
<keyword evidence="6" id="KW-0732">Signal</keyword>
<keyword evidence="3 5" id="KW-1133">Transmembrane helix</keyword>
<organism evidence="8 9">
    <name type="scientific">Entamoeba histolytica</name>
    <dbReference type="NCBI Taxonomy" id="5759"/>
    <lineage>
        <taxon>Eukaryota</taxon>
        <taxon>Amoebozoa</taxon>
        <taxon>Evosea</taxon>
        <taxon>Archamoebae</taxon>
        <taxon>Mastigamoebida</taxon>
        <taxon>Entamoebidae</taxon>
        <taxon>Entamoeba</taxon>
    </lineage>
</organism>
<name>A0A175JP23_ENTHI</name>
<evidence type="ECO:0000313" key="9">
    <source>
        <dbReference type="Proteomes" id="UP000078387"/>
    </source>
</evidence>
<dbReference type="InterPro" id="IPR045120">
    <property type="entry name" value="Suco/Slp1-like"/>
</dbReference>
<dbReference type="PANTHER" id="PTHR12953:SF0">
    <property type="entry name" value="SUN DOMAIN-CONTAINING OSSIFICATION FACTOR"/>
    <property type="match status" value="1"/>
</dbReference>
<evidence type="ECO:0000256" key="6">
    <source>
        <dbReference type="SAM" id="SignalP"/>
    </source>
</evidence>
<feature type="transmembrane region" description="Helical" evidence="5">
    <location>
        <begin position="388"/>
        <end position="409"/>
    </location>
</feature>
<feature type="chain" id="PRO_5008039946" description="SUN domain-containing protein" evidence="6">
    <location>
        <begin position="17"/>
        <end position="423"/>
    </location>
</feature>
<dbReference type="SUPFAM" id="SSF49785">
    <property type="entry name" value="Galactose-binding domain-like"/>
    <property type="match status" value="1"/>
</dbReference>
<dbReference type="VEuPathDB" id="AmoebaDB:EHI5A_103040"/>
<accession>A0A175JP23</accession>
<evidence type="ECO:0000256" key="4">
    <source>
        <dbReference type="ARBA" id="ARBA00023136"/>
    </source>
</evidence>
<evidence type="ECO:0000313" key="8">
    <source>
        <dbReference type="EMBL" id="GAT95143.1"/>
    </source>
</evidence>